<organism evidence="1 2">
    <name type="scientific">Prevotella melaninogenica</name>
    <dbReference type="NCBI Taxonomy" id="28132"/>
    <lineage>
        <taxon>Bacteria</taxon>
        <taxon>Pseudomonadati</taxon>
        <taxon>Bacteroidota</taxon>
        <taxon>Bacteroidia</taxon>
        <taxon>Bacteroidales</taxon>
        <taxon>Prevotellaceae</taxon>
        <taxon>Prevotella</taxon>
    </lineage>
</organism>
<reference evidence="1 2" key="1">
    <citation type="submission" date="2021-07" db="EMBL/GenBank/DDBJ databases">
        <title>Genomic diversity and antimicrobial resistance of Prevotella spp. isolated from chronic lung disease airways.</title>
        <authorList>
            <person name="Webb K.A."/>
            <person name="Olagoke O.S."/>
            <person name="Baird T."/>
            <person name="Neill J."/>
            <person name="Pham A."/>
            <person name="Wells T.J."/>
            <person name="Ramsay K.A."/>
            <person name="Bell S.C."/>
            <person name="Sarovich D.S."/>
            <person name="Price E.P."/>
        </authorList>
    </citation>
    <scope>NUCLEOTIDE SEQUENCE [LARGE SCALE GENOMIC DNA]</scope>
    <source>
        <strain evidence="1 2">SCHI0027.S.6</strain>
    </source>
</reference>
<evidence type="ECO:0000313" key="2">
    <source>
        <dbReference type="Proteomes" id="UP000812077"/>
    </source>
</evidence>
<gene>
    <name evidence="1" type="ORF">KZO77_10490</name>
</gene>
<proteinExistence type="predicted"/>
<sequence length="70" mass="8548">MKLEGYYDEAELVNLLIDGEITKRDYYLHHSEYKKNEYLEFCQEKGLDFNDLTSAEIFWEVDGREEERIY</sequence>
<name>A0ABS6Y7G6_9BACT</name>
<protein>
    <submittedName>
        <fullName evidence="1">Uncharacterized protein</fullName>
    </submittedName>
</protein>
<dbReference type="Proteomes" id="UP000812077">
    <property type="component" value="Unassembled WGS sequence"/>
</dbReference>
<keyword evidence="2" id="KW-1185">Reference proteome</keyword>
<comment type="caution">
    <text evidence="1">The sequence shown here is derived from an EMBL/GenBank/DDBJ whole genome shotgun (WGS) entry which is preliminary data.</text>
</comment>
<evidence type="ECO:0000313" key="1">
    <source>
        <dbReference type="EMBL" id="MBW4755446.1"/>
    </source>
</evidence>
<dbReference type="EMBL" id="JAHXCP010000023">
    <property type="protein sequence ID" value="MBW4755446.1"/>
    <property type="molecule type" value="Genomic_DNA"/>
</dbReference>
<accession>A0ABS6Y7G6</accession>
<dbReference type="RefSeq" id="WP_219433905.1">
    <property type="nucleotide sequence ID" value="NZ_JAHXCB010000001.1"/>
</dbReference>